<dbReference type="RefSeq" id="WP_213043536.1">
    <property type="nucleotide sequence ID" value="NZ_CAJNBJ010000017.1"/>
</dbReference>
<proteinExistence type="predicted"/>
<evidence type="ECO:0000313" key="2">
    <source>
        <dbReference type="Proteomes" id="UP000675880"/>
    </source>
</evidence>
<organism evidence="1 2">
    <name type="scientific">Nitrospira defluvii</name>
    <dbReference type="NCBI Taxonomy" id="330214"/>
    <lineage>
        <taxon>Bacteria</taxon>
        <taxon>Pseudomonadati</taxon>
        <taxon>Nitrospirota</taxon>
        <taxon>Nitrospiria</taxon>
        <taxon>Nitrospirales</taxon>
        <taxon>Nitrospiraceae</taxon>
        <taxon>Nitrospira</taxon>
    </lineage>
</organism>
<dbReference type="Gene3D" id="2.40.160.60">
    <property type="entry name" value="Outer membrane protein transport protein (OMPP1/FadL/TodX)"/>
    <property type="match status" value="1"/>
</dbReference>
<dbReference type="Pfam" id="PF13729">
    <property type="entry name" value="TraF_2"/>
    <property type="match status" value="1"/>
</dbReference>
<dbReference type="Proteomes" id="UP000675880">
    <property type="component" value="Unassembled WGS sequence"/>
</dbReference>
<keyword evidence="2" id="KW-1185">Reference proteome</keyword>
<sequence>MTLHWIPCFRFAAWIFVILLPIQAAAVEFVFVGSRQMGMGGAGVATTTDSLATYWNPAGMAMSKKFDMRIQGGGQVIDRGDVFDTLKDINNLNLNDTSAGNIARLQQQIDRMNRPGTNLTAAASGGLYVKGNFGEHALGFNVSDVATAGGFLRGPVGFTNNGTNLTVNGQFAMNGLEVRQAALSYAYAFMDRMFSIGITGKVIQGAAYTGATNIRGASDDVRVFEDIGRAKISTALGIDVGAMFRPSSWLRMGIVAKDINAPTFDAPNGDKFKLLPQVRTGIAVNPYNSLTLTADVDITKNNTLTPGVYSQVLSLGAEQTILSELLSFRLGAFKNMQDAKTPFIPTAGFGLRILALRIDIAGGYDFRDQAALASGSIAMTF</sequence>
<dbReference type="EMBL" id="CAJNBJ010000017">
    <property type="protein sequence ID" value="CAE6781127.1"/>
    <property type="molecule type" value="Genomic_DNA"/>
</dbReference>
<evidence type="ECO:0000313" key="1">
    <source>
        <dbReference type="EMBL" id="CAE6781127.1"/>
    </source>
</evidence>
<dbReference type="InterPro" id="IPR032811">
    <property type="entry name" value="Put_conjugal_transfer"/>
</dbReference>
<gene>
    <name evidence="1" type="ORF">NSPZN2_40760</name>
</gene>
<protein>
    <submittedName>
        <fullName evidence="1">Uncharacterized protein</fullName>
    </submittedName>
</protein>
<name>A0ABN7M245_9BACT</name>
<accession>A0ABN7M245</accession>
<reference evidence="1 2" key="1">
    <citation type="submission" date="2021-02" db="EMBL/GenBank/DDBJ databases">
        <authorList>
            <person name="Han P."/>
        </authorList>
    </citation>
    <scope>NUCLEOTIDE SEQUENCE [LARGE SCALE GENOMIC DNA]</scope>
    <source>
        <strain evidence="1">Candidatus Nitrospira sp. ZN2</strain>
    </source>
</reference>
<comment type="caution">
    <text evidence="1">The sequence shown here is derived from an EMBL/GenBank/DDBJ whole genome shotgun (WGS) entry which is preliminary data.</text>
</comment>